<dbReference type="Pfam" id="PF00069">
    <property type="entry name" value="Pkinase"/>
    <property type="match status" value="1"/>
</dbReference>
<dbReference type="InterPro" id="IPR008271">
    <property type="entry name" value="Ser/Thr_kinase_AS"/>
</dbReference>
<protein>
    <submittedName>
        <fullName evidence="2">Putative serine/threonine protein kinase</fullName>
    </submittedName>
</protein>
<dbReference type="AlphaFoldDB" id="V5ICS1"/>
<name>V5ICS1_IXORI</name>
<feature type="domain" description="Protein kinase" evidence="1">
    <location>
        <begin position="1"/>
        <end position="162"/>
    </location>
</feature>
<keyword evidence="2" id="KW-0808">Transferase</keyword>
<dbReference type="SMART" id="SM00220">
    <property type="entry name" value="S_TKc"/>
    <property type="match status" value="1"/>
</dbReference>
<proteinExistence type="evidence at transcript level"/>
<dbReference type="PROSITE" id="PS50011">
    <property type="entry name" value="PROTEIN_KINASE_DOM"/>
    <property type="match status" value="1"/>
</dbReference>
<dbReference type="PANTHER" id="PTHR24347">
    <property type="entry name" value="SERINE/THREONINE-PROTEIN KINASE"/>
    <property type="match status" value="1"/>
</dbReference>
<organism evidence="2">
    <name type="scientific">Ixodes ricinus</name>
    <name type="common">Common tick</name>
    <name type="synonym">Acarus ricinus</name>
    <dbReference type="NCBI Taxonomy" id="34613"/>
    <lineage>
        <taxon>Eukaryota</taxon>
        <taxon>Metazoa</taxon>
        <taxon>Ecdysozoa</taxon>
        <taxon>Arthropoda</taxon>
        <taxon>Chelicerata</taxon>
        <taxon>Arachnida</taxon>
        <taxon>Acari</taxon>
        <taxon>Parasitiformes</taxon>
        <taxon>Ixodida</taxon>
        <taxon>Ixodoidea</taxon>
        <taxon>Ixodidae</taxon>
        <taxon>Ixodinae</taxon>
        <taxon>Ixodes</taxon>
    </lineage>
</organism>
<dbReference type="EMBL" id="GANP01013197">
    <property type="protein sequence ID" value="JAB71271.1"/>
    <property type="molecule type" value="mRNA"/>
</dbReference>
<dbReference type="InterPro" id="IPR011009">
    <property type="entry name" value="Kinase-like_dom_sf"/>
</dbReference>
<reference evidence="2" key="1">
    <citation type="journal article" date="2015" name="Sci. Rep.">
        <title>Tissue- and time-dependent transcription in Ixodes ricinus salivary glands and midguts when blood feeding on the vertebrate host.</title>
        <authorList>
            <person name="Kotsyfakis M."/>
            <person name="Schwarz A."/>
            <person name="Erhart J."/>
            <person name="Ribeiro J.M."/>
        </authorList>
    </citation>
    <scope>NUCLEOTIDE SEQUENCE</scope>
    <source>
        <tissue evidence="2">Salivary gland and midgut</tissue>
    </source>
</reference>
<dbReference type="GO" id="GO:0004674">
    <property type="term" value="F:protein serine/threonine kinase activity"/>
    <property type="evidence" value="ECO:0007669"/>
    <property type="project" value="UniProtKB-KW"/>
</dbReference>
<sequence length="199" mass="22372">MNNVKCFLFQLLRGLAYCHGRRILHRDLKPQNLLINDRGELKLADFGLAVQLPPGGERLFTVCGTPTYVAPEILAETGYGLEVDVWAMGVIMYILLCGFPPFVSQSSNQDELFDQILSGRFEFMSPYWDDISASAKELIRGMLQVEVGERFTAAQVLGHPWLEHRQEEGSVRTSWRMDLHLEDRPRSAIEAKGAASATS</sequence>
<dbReference type="Gene3D" id="1.10.510.10">
    <property type="entry name" value="Transferase(Phosphotransferase) domain 1"/>
    <property type="match status" value="1"/>
</dbReference>
<evidence type="ECO:0000313" key="2">
    <source>
        <dbReference type="EMBL" id="JAB71271.1"/>
    </source>
</evidence>
<accession>V5ICS1</accession>
<evidence type="ECO:0000259" key="1">
    <source>
        <dbReference type="PROSITE" id="PS50011"/>
    </source>
</evidence>
<keyword evidence="2" id="KW-0723">Serine/threonine-protein kinase</keyword>
<dbReference type="InterPro" id="IPR000719">
    <property type="entry name" value="Prot_kinase_dom"/>
</dbReference>
<dbReference type="GO" id="GO:0005524">
    <property type="term" value="F:ATP binding"/>
    <property type="evidence" value="ECO:0007669"/>
    <property type="project" value="InterPro"/>
</dbReference>
<dbReference type="SUPFAM" id="SSF56112">
    <property type="entry name" value="Protein kinase-like (PK-like)"/>
    <property type="match status" value="1"/>
</dbReference>
<dbReference type="PROSITE" id="PS00108">
    <property type="entry name" value="PROTEIN_KINASE_ST"/>
    <property type="match status" value="1"/>
</dbReference>
<keyword evidence="2" id="KW-0418">Kinase</keyword>